<dbReference type="Proteomes" id="UP000315908">
    <property type="component" value="Unassembled WGS sequence"/>
</dbReference>
<dbReference type="InterPro" id="IPR014976">
    <property type="entry name" value="AbpA_HamA_C"/>
</dbReference>
<feature type="domain" description="Anti-bacteriophage protein A/HamA C-terminal" evidence="1">
    <location>
        <begin position="26"/>
        <end position="294"/>
    </location>
</feature>
<sequence length="303" mass="35418">MKPSLIDLIKKTVLLEYNLPHDTLPIEKSCVTHIDYFDDCYKADNAEDLSRIIYESILYYAFDEFQLLDGDHQKMFLKAFNTKFKYNYSASDLAKLKLGIYGEALLYAILKVYYGNETLVSRGYFYDIQKKSEVTGYDCFHLIQSEDEIQLWFGETKFYQDVKSAINKVFDNIQKAISDDYLVNTNFTTIVQFKGNIADKDSKLYKILDKWDKCIIDNLEKELLDNNIKLIYPILITYDLVNGDYQQSVETAIKHINDNYADLEFKNITIDFSIFFILVPIESAKTCKETIIKWIDSKEPLTL</sequence>
<dbReference type="Pfam" id="PF08878">
    <property type="entry name" value="HamA"/>
    <property type="match status" value="1"/>
</dbReference>
<dbReference type="EMBL" id="VLKR01000010">
    <property type="protein sequence ID" value="TWI20329.1"/>
    <property type="molecule type" value="Genomic_DNA"/>
</dbReference>
<comment type="caution">
    <text evidence="2">The sequence shown here is derived from an EMBL/GenBank/DDBJ whole genome shotgun (WGS) entry which is preliminary data.</text>
</comment>
<dbReference type="OrthoDB" id="785623at2"/>
<gene>
    <name evidence="2" type="ORF">IQ31_02284</name>
</gene>
<protein>
    <submittedName>
        <fullName evidence="2">Uncharacterized protein DUF1837</fullName>
    </submittedName>
</protein>
<evidence type="ECO:0000313" key="2">
    <source>
        <dbReference type="EMBL" id="TWI20329.1"/>
    </source>
</evidence>
<dbReference type="AlphaFoldDB" id="A0A562MK76"/>
<reference evidence="2 3" key="1">
    <citation type="journal article" date="2015" name="Stand. Genomic Sci.">
        <title>Genomic Encyclopedia of Bacterial and Archaeal Type Strains, Phase III: the genomes of soil and plant-associated and newly described type strains.</title>
        <authorList>
            <person name="Whitman W.B."/>
            <person name="Woyke T."/>
            <person name="Klenk H.P."/>
            <person name="Zhou Y."/>
            <person name="Lilburn T.G."/>
            <person name="Beck B.J."/>
            <person name="De Vos P."/>
            <person name="Vandamme P."/>
            <person name="Eisen J.A."/>
            <person name="Garrity G."/>
            <person name="Hugenholtz P."/>
            <person name="Kyrpides N.C."/>
        </authorList>
    </citation>
    <scope>NUCLEOTIDE SEQUENCE [LARGE SCALE GENOMIC DNA]</scope>
    <source>
        <strain evidence="2 3">CGMCC 1.6855</strain>
    </source>
</reference>
<accession>A0A562MK76</accession>
<organism evidence="2 3">
    <name type="scientific">Sphingobacterium siyangense</name>
    <dbReference type="NCBI Taxonomy" id="459529"/>
    <lineage>
        <taxon>Bacteria</taxon>
        <taxon>Pseudomonadati</taxon>
        <taxon>Bacteroidota</taxon>
        <taxon>Sphingobacteriia</taxon>
        <taxon>Sphingobacteriales</taxon>
        <taxon>Sphingobacteriaceae</taxon>
        <taxon>Sphingobacterium</taxon>
    </lineage>
</organism>
<proteinExistence type="predicted"/>
<dbReference type="RefSeq" id="WP_145327998.1">
    <property type="nucleotide sequence ID" value="NZ_VLKR01000010.1"/>
</dbReference>
<evidence type="ECO:0000313" key="3">
    <source>
        <dbReference type="Proteomes" id="UP000315908"/>
    </source>
</evidence>
<name>A0A562MK76_9SPHI</name>
<evidence type="ECO:0000259" key="1">
    <source>
        <dbReference type="Pfam" id="PF08878"/>
    </source>
</evidence>